<proteinExistence type="predicted"/>
<name>A0A1H2W5G1_9RHOB</name>
<comment type="caution">
    <text evidence="1">The sequence shown here is derived from an EMBL/GenBank/DDBJ whole genome shotgun (WGS) entry which is preliminary data.</text>
</comment>
<evidence type="ECO:0000313" key="2">
    <source>
        <dbReference type="Proteomes" id="UP000199541"/>
    </source>
</evidence>
<protein>
    <submittedName>
        <fullName evidence="1">Uncharacterized protein</fullName>
    </submittedName>
</protein>
<dbReference type="Proteomes" id="UP000199541">
    <property type="component" value="Unassembled WGS sequence"/>
</dbReference>
<dbReference type="EMBL" id="FNOB01000006">
    <property type="protein sequence ID" value="SDW75761.1"/>
    <property type="molecule type" value="Genomic_DNA"/>
</dbReference>
<accession>A0A1H2W5G1</accession>
<reference evidence="1 2" key="1">
    <citation type="submission" date="2016-10" db="EMBL/GenBank/DDBJ databases">
        <authorList>
            <person name="Varghese N."/>
            <person name="Submissions S."/>
        </authorList>
    </citation>
    <scope>NUCLEOTIDE SEQUENCE [LARGE SCALE GENOMIC DNA]</scope>
    <source>
        <strain evidence="1 2">DSM 24802</strain>
    </source>
</reference>
<sequence>MRISRFWKALDDFSGAAASRWEWQAMLGAEFASAEQLLSKAGRVRELPCPSPGGAGCPRHVVRHADGSIRAVCGDRPKACADLDLDADDIAILRVDRTNLAKRIARALGVLPHQPGHGTPGPVIRIGTHDVYAGHGFPVFLALPGPSANAEPRPFAEVLDTPGPRLLLTPTGSSLPDALITALDRAGVVRMALADIMIVENGTLTLARPAAEIFAALRDAVLRDAGGSAQGLAWPLPPDARWEDITIRFIADEVLNVTFRGETRRFEPDQLGMKNAKNGKPKAVWTYLKAFALSGGRLAVHRGNPTETSKHQKQKQALSKVLRDSFGISDEPIPTDGGDYVTRFVVSADDLEQGRQGQRQRNFAGRR</sequence>
<keyword evidence="2" id="KW-1185">Reference proteome</keyword>
<organism evidence="1 2">
    <name type="scientific">Allgaiera indica</name>
    <dbReference type="NCBI Taxonomy" id="765699"/>
    <lineage>
        <taxon>Bacteria</taxon>
        <taxon>Pseudomonadati</taxon>
        <taxon>Pseudomonadota</taxon>
        <taxon>Alphaproteobacteria</taxon>
        <taxon>Rhodobacterales</taxon>
        <taxon>Paracoccaceae</taxon>
        <taxon>Allgaiera</taxon>
    </lineage>
</organism>
<dbReference type="RefSeq" id="WP_035843725.1">
    <property type="nucleotide sequence ID" value="NZ_BNAB01000005.1"/>
</dbReference>
<evidence type="ECO:0000313" key="1">
    <source>
        <dbReference type="EMBL" id="SDW75761.1"/>
    </source>
</evidence>
<gene>
    <name evidence="1" type="ORF">SAMN05444006_106169</name>
</gene>